<dbReference type="RefSeq" id="WP_136551096.1">
    <property type="nucleotide sequence ID" value="NZ_STGJ01000001.1"/>
</dbReference>
<keyword evidence="7" id="KW-0224">Dipeptidase</keyword>
<dbReference type="Proteomes" id="UP000308891">
    <property type="component" value="Unassembled WGS sequence"/>
</dbReference>
<dbReference type="FunFam" id="3.40.630.10:FF:000018">
    <property type="entry name" value="Aminoacyl-histidine dipeptidase PepD"/>
    <property type="match status" value="1"/>
</dbReference>
<evidence type="ECO:0000259" key="19">
    <source>
        <dbReference type="Pfam" id="PF07687"/>
    </source>
</evidence>
<proteinExistence type="inferred from homology"/>
<dbReference type="PIRSF" id="PIRSF016599">
    <property type="entry name" value="Xaa-His_dipept"/>
    <property type="match status" value="1"/>
</dbReference>
<evidence type="ECO:0000256" key="6">
    <source>
        <dbReference type="ARBA" id="ARBA00022833"/>
    </source>
</evidence>
<gene>
    <name evidence="20" type="ORF">E5K04_01310</name>
</gene>
<keyword evidence="4" id="KW-0479">Metal-binding</keyword>
<dbReference type="AlphaFoldDB" id="A0A4T0V745"/>
<evidence type="ECO:0000256" key="10">
    <source>
        <dbReference type="ARBA" id="ARBA00036421"/>
    </source>
</evidence>
<comment type="cofactor">
    <cofactor evidence="1">
        <name>Co(2+)</name>
        <dbReference type="ChEBI" id="CHEBI:48828"/>
    </cofactor>
</comment>
<dbReference type="InterPro" id="IPR011650">
    <property type="entry name" value="Peptidase_M20_dimer"/>
</dbReference>
<dbReference type="GO" id="GO:0005829">
    <property type="term" value="C:cytosol"/>
    <property type="evidence" value="ECO:0007669"/>
    <property type="project" value="TreeGrafter"/>
</dbReference>
<evidence type="ECO:0000256" key="12">
    <source>
        <dbReference type="ARBA" id="ARBA00044252"/>
    </source>
</evidence>
<evidence type="ECO:0000256" key="15">
    <source>
        <dbReference type="ARBA" id="ARBA00075285"/>
    </source>
</evidence>
<keyword evidence="6" id="KW-0862">Zinc</keyword>
<sequence length="485" mass="51600">MTRIADLAPQAVWSHFQTLCEIPRPSKHEGALRDYLKGWAELKGFETSVDATGNLLIRKGATSGMEGRKGVVLQGHLDMVCQANAGTAHDFFKDPVRPVLKDGWLVAEDTTLGADNGIGVALGLAALEADNLAHGPLEVLLTVDEEAGMGGALGLESGWLQGELLINIDTEEWGDFYLGCAGGVDVNVRTGYAREALPAGHVGASLAVRGLKGGHSGCDIHLERGNANKLMLRLIRELQADCGARVAYFRGGTARNALAREAEARISYPAAMHAAVEGRVAAYQALLRDELAGVDDGVTVSVAPAEVIDVMAQADEKRVFAALHAAPHGVKRMSRKVEGVVETSNNLGVIVVEDGAVFANLMVRSLLESGTRMLADEIVDLFTLAAYDIEREGEYPGWAPNPGSALLDLFQRVYAREFGGEAGVKVIHAGLECGLIGARYPHMDMVSFGPDIRGAHAPGERVNVESVAHVWRLLQAVLADVPARG</sequence>
<evidence type="ECO:0000313" key="21">
    <source>
        <dbReference type="Proteomes" id="UP000308891"/>
    </source>
</evidence>
<dbReference type="PRINTS" id="PR00934">
    <property type="entry name" value="XHISDIPTASE"/>
</dbReference>
<evidence type="ECO:0000256" key="1">
    <source>
        <dbReference type="ARBA" id="ARBA00001941"/>
    </source>
</evidence>
<feature type="domain" description="Peptidase M20 dimerisation" evidence="19">
    <location>
        <begin position="207"/>
        <end position="292"/>
    </location>
</feature>
<evidence type="ECO:0000256" key="11">
    <source>
        <dbReference type="ARBA" id="ARBA00038976"/>
    </source>
</evidence>
<evidence type="ECO:0000256" key="4">
    <source>
        <dbReference type="ARBA" id="ARBA00022723"/>
    </source>
</evidence>
<keyword evidence="3" id="KW-0645">Protease</keyword>
<dbReference type="PANTHER" id="PTHR43501">
    <property type="entry name" value="CYTOSOL NON-SPECIFIC DIPEPTIDASE"/>
    <property type="match status" value="1"/>
</dbReference>
<keyword evidence="9" id="KW-0170">Cobalt</keyword>
<comment type="catalytic activity">
    <reaction evidence="10">
        <text>Hydrolysis of dipeptides, preferentially hydrophobic dipeptides including prolyl amino acids.</text>
        <dbReference type="EC" id="3.4.13.18"/>
    </reaction>
</comment>
<comment type="similarity">
    <text evidence="13">Belongs to the peptidase M20C family.</text>
</comment>
<evidence type="ECO:0000256" key="16">
    <source>
        <dbReference type="ARBA" id="ARBA00076004"/>
    </source>
</evidence>
<evidence type="ECO:0000256" key="2">
    <source>
        <dbReference type="ARBA" id="ARBA00001947"/>
    </source>
</evidence>
<dbReference type="GO" id="GO:0006508">
    <property type="term" value="P:proteolysis"/>
    <property type="evidence" value="ECO:0007669"/>
    <property type="project" value="UniProtKB-KW"/>
</dbReference>
<dbReference type="GO" id="GO:0046872">
    <property type="term" value="F:metal ion binding"/>
    <property type="evidence" value="ECO:0007669"/>
    <property type="project" value="UniProtKB-KW"/>
</dbReference>
<dbReference type="Pfam" id="PF01546">
    <property type="entry name" value="Peptidase_M20"/>
    <property type="match status" value="1"/>
</dbReference>
<evidence type="ECO:0000256" key="5">
    <source>
        <dbReference type="ARBA" id="ARBA00022801"/>
    </source>
</evidence>
<protein>
    <recommendedName>
        <fullName evidence="14">Cytosol non-specific dipeptidase</fullName>
        <ecNumber evidence="11">3.4.13.18</ecNumber>
    </recommendedName>
    <alternativeName>
        <fullName evidence="17">Aminoacyl-histidine dipeptidase</fullName>
    </alternativeName>
    <alternativeName>
        <fullName evidence="16">Beta-alanyl-histidine dipeptidase</fullName>
    </alternativeName>
    <alternativeName>
        <fullName evidence="15">Carnosinase</fullName>
    </alternativeName>
    <alternativeName>
        <fullName evidence="12">Peptidase D</fullName>
    </alternativeName>
    <alternativeName>
        <fullName evidence="18">Xaa-His dipeptidase</fullName>
    </alternativeName>
</protein>
<evidence type="ECO:0000256" key="17">
    <source>
        <dbReference type="ARBA" id="ARBA00077688"/>
    </source>
</evidence>
<evidence type="ECO:0000256" key="9">
    <source>
        <dbReference type="ARBA" id="ARBA00023285"/>
    </source>
</evidence>
<dbReference type="EC" id="3.4.13.18" evidence="11"/>
<keyword evidence="21" id="KW-1185">Reference proteome</keyword>
<dbReference type="Gene3D" id="3.40.630.10">
    <property type="entry name" value="Zn peptidases"/>
    <property type="match status" value="2"/>
</dbReference>
<evidence type="ECO:0000256" key="14">
    <source>
        <dbReference type="ARBA" id="ARBA00071271"/>
    </source>
</evidence>
<evidence type="ECO:0000313" key="20">
    <source>
        <dbReference type="EMBL" id="TIC87085.1"/>
    </source>
</evidence>
<reference evidence="20 21" key="1">
    <citation type="submission" date="2019-04" db="EMBL/GenBank/DDBJ databases">
        <title>Crenobacter sp. nov.</title>
        <authorList>
            <person name="Shi S."/>
        </authorList>
    </citation>
    <scope>NUCLEOTIDE SEQUENCE [LARGE SCALE GENOMIC DNA]</scope>
    <source>
        <strain evidence="20 21">GY 70310</strain>
    </source>
</reference>
<evidence type="ECO:0000256" key="7">
    <source>
        <dbReference type="ARBA" id="ARBA00022997"/>
    </source>
</evidence>
<dbReference type="InterPro" id="IPR002933">
    <property type="entry name" value="Peptidase_M20"/>
</dbReference>
<dbReference type="SUPFAM" id="SSF53187">
    <property type="entry name" value="Zn-dependent exopeptidases"/>
    <property type="match status" value="1"/>
</dbReference>
<keyword evidence="5" id="KW-0378">Hydrolase</keyword>
<dbReference type="OrthoDB" id="9773892at2"/>
<evidence type="ECO:0000256" key="8">
    <source>
        <dbReference type="ARBA" id="ARBA00023049"/>
    </source>
</evidence>
<evidence type="ECO:0000256" key="18">
    <source>
        <dbReference type="ARBA" id="ARBA00078074"/>
    </source>
</evidence>
<accession>A0A4T0V745</accession>
<evidence type="ECO:0000256" key="3">
    <source>
        <dbReference type="ARBA" id="ARBA00022670"/>
    </source>
</evidence>
<dbReference type="PANTHER" id="PTHR43501:SF1">
    <property type="entry name" value="CYTOSOL NON-SPECIFIC DIPEPTIDASE"/>
    <property type="match status" value="1"/>
</dbReference>
<comment type="cofactor">
    <cofactor evidence="2">
        <name>Zn(2+)</name>
        <dbReference type="ChEBI" id="CHEBI:29105"/>
    </cofactor>
</comment>
<dbReference type="FunFam" id="3.40.630.10:FF:000015">
    <property type="entry name" value="Aminoacyl-histidine dipeptidase PepD"/>
    <property type="match status" value="1"/>
</dbReference>
<dbReference type="CDD" id="cd03890">
    <property type="entry name" value="M20_pepD"/>
    <property type="match status" value="1"/>
</dbReference>
<keyword evidence="8" id="KW-0482">Metalloprotease</keyword>
<dbReference type="InterPro" id="IPR001160">
    <property type="entry name" value="Peptidase_M20C"/>
</dbReference>
<dbReference type="NCBIfam" id="TIGR01893">
    <property type="entry name" value="aa-his-dipept"/>
    <property type="match status" value="1"/>
</dbReference>
<dbReference type="EMBL" id="STGJ01000001">
    <property type="protein sequence ID" value="TIC87085.1"/>
    <property type="molecule type" value="Genomic_DNA"/>
</dbReference>
<dbReference type="Pfam" id="PF07687">
    <property type="entry name" value="M20_dimer"/>
    <property type="match status" value="1"/>
</dbReference>
<comment type="caution">
    <text evidence="20">The sequence shown here is derived from an EMBL/GenBank/DDBJ whole genome shotgun (WGS) entry which is preliminary data.</text>
</comment>
<evidence type="ECO:0000256" key="13">
    <source>
        <dbReference type="ARBA" id="ARBA00061423"/>
    </source>
</evidence>
<name>A0A4T0V745_9NEIS</name>
<dbReference type="GO" id="GO:0070573">
    <property type="term" value="F:metallodipeptidase activity"/>
    <property type="evidence" value="ECO:0007669"/>
    <property type="project" value="TreeGrafter"/>
</dbReference>
<organism evidence="20 21">
    <name type="scientific">Crenobacter intestini</name>
    <dbReference type="NCBI Taxonomy" id="2563443"/>
    <lineage>
        <taxon>Bacteria</taxon>
        <taxon>Pseudomonadati</taxon>
        <taxon>Pseudomonadota</taxon>
        <taxon>Betaproteobacteria</taxon>
        <taxon>Neisseriales</taxon>
        <taxon>Neisseriaceae</taxon>
        <taxon>Crenobacter</taxon>
    </lineage>
</organism>